<dbReference type="EMBL" id="JBDQBE010000015">
    <property type="protein sequence ID" value="MEO4938927.1"/>
    <property type="molecule type" value="Genomic_DNA"/>
</dbReference>
<comment type="caution">
    <text evidence="1">The sequence shown here is derived from an EMBL/GenBank/DDBJ whole genome shotgun (WGS) entry which is preliminary data.</text>
</comment>
<evidence type="ECO:0000313" key="1">
    <source>
        <dbReference type="EMBL" id="MEO4938927.1"/>
    </source>
</evidence>
<reference evidence="1 2" key="1">
    <citation type="submission" date="2024-05" db="EMBL/GenBank/DDBJ databases">
        <title>Human gut microbiome strain richness.</title>
        <authorList>
            <person name="Chen-Liaw A."/>
        </authorList>
    </citation>
    <scope>NUCLEOTIDE SEQUENCE [LARGE SCALE GENOMIC DNA]</scope>
    <source>
        <strain evidence="1 2">1001271st1_B1_1001271B_150615</strain>
    </source>
</reference>
<evidence type="ECO:0000313" key="2">
    <source>
        <dbReference type="Proteomes" id="UP001491715"/>
    </source>
</evidence>
<accession>A0ABV0I0D0</accession>
<gene>
    <name evidence="1" type="ORF">ABHZ06_13830</name>
</gene>
<organism evidence="1 2">
    <name type="scientific">Bacteroides humanifaecis</name>
    <dbReference type="NCBI Taxonomy" id="2792859"/>
    <lineage>
        <taxon>Bacteria</taxon>
        <taxon>Pseudomonadati</taxon>
        <taxon>Bacteroidota</taxon>
        <taxon>Bacteroidia</taxon>
        <taxon>Bacteroidales</taxon>
        <taxon>Bacteroidaceae</taxon>
        <taxon>Bacteroides</taxon>
    </lineage>
</organism>
<dbReference type="RefSeq" id="WP_347739456.1">
    <property type="nucleotide sequence ID" value="NZ_JBDQBE010000015.1"/>
</dbReference>
<name>A0ABV0I0D0_9BACE</name>
<protein>
    <submittedName>
        <fullName evidence="1">Uncharacterized protein</fullName>
    </submittedName>
</protein>
<sequence>MRTVAYVIKKGTSATNWITLKDATKKTYWMPSTSAMYYHLNPLNAKLKDIEWKFLAATPAVVTPIFQNAGKTIDGEKMYATYKLSVEDLKKGNLSTLGENNYISIAALEATLINGEKEGEEKSTVTSDYAAIMPMIQGFKAIAYTDDSKIVTKSTCKPELYKTAKEAIENVYTVPAQYNGNHSIFRLDISC</sequence>
<keyword evidence="2" id="KW-1185">Reference proteome</keyword>
<dbReference type="Proteomes" id="UP001491715">
    <property type="component" value="Unassembled WGS sequence"/>
</dbReference>
<proteinExistence type="predicted"/>